<reference evidence="2 3" key="1">
    <citation type="submission" date="2017-07" db="EMBL/GenBank/DDBJ databases">
        <title>Recovery of genomes from metagenomes via a dereplication, aggregation, and scoring strategy.</title>
        <authorList>
            <person name="Sieber C.M."/>
            <person name="Probst A.J."/>
            <person name="Sharrar A."/>
            <person name="Thomas B.C."/>
            <person name="Hess M."/>
            <person name="Tringe S.G."/>
            <person name="Banfield J.F."/>
        </authorList>
    </citation>
    <scope>NUCLEOTIDE SEQUENCE [LARGE SCALE GENOMIC DNA]</scope>
    <source>
        <strain evidence="2">JGI_Cruoil_03_44_89</strain>
    </source>
</reference>
<dbReference type="InterPro" id="IPR033913">
    <property type="entry name" value="MTH1175_dom"/>
</dbReference>
<dbReference type="Pfam" id="PF02579">
    <property type="entry name" value="Nitro_FeMo-Co"/>
    <property type="match status" value="1"/>
</dbReference>
<accession>A0A235BQR1</accession>
<dbReference type="PANTHER" id="PTHR42983">
    <property type="entry name" value="DINITROGENASE IRON-MOLYBDENUM COFACTOR PROTEIN-RELATED"/>
    <property type="match status" value="1"/>
</dbReference>
<dbReference type="InterPro" id="IPR003731">
    <property type="entry name" value="Di-Nase_FeMo-co_biosynth"/>
</dbReference>
<name>A0A235BQR1_UNCW3</name>
<dbReference type="CDD" id="cd00851">
    <property type="entry name" value="MTH1175"/>
    <property type="match status" value="1"/>
</dbReference>
<protein>
    <submittedName>
        <fullName evidence="2">Dinitrogenase iron-molybdenum cofactor biosynthesis protein</fullName>
    </submittedName>
</protein>
<gene>
    <name evidence="2" type="ORF">CH333_07710</name>
</gene>
<evidence type="ECO:0000313" key="2">
    <source>
        <dbReference type="EMBL" id="OYD14571.1"/>
    </source>
</evidence>
<proteinExistence type="predicted"/>
<dbReference type="EMBL" id="NOZQ01000174">
    <property type="protein sequence ID" value="OYD14571.1"/>
    <property type="molecule type" value="Genomic_DNA"/>
</dbReference>
<comment type="caution">
    <text evidence="2">The sequence shown here is derived from an EMBL/GenBank/DDBJ whole genome shotgun (WGS) entry which is preliminary data.</text>
</comment>
<sequence length="122" mass="12918">MKIAISSTGSDIDAQVDSRFGRCSYFIIYDTETEKTECIKNEGLGAMGGAGVLSAQTIINKGVEILITGNVGPNAFYTLTSGGIKIYGGATGTLKEVIDKYKKGELSELSDSSVPPHFGMNR</sequence>
<dbReference type="SUPFAM" id="SSF53146">
    <property type="entry name" value="Nitrogenase accessory factor-like"/>
    <property type="match status" value="1"/>
</dbReference>
<dbReference type="Gene3D" id="3.30.420.130">
    <property type="entry name" value="Dinitrogenase iron-molybdenum cofactor biosynthesis domain"/>
    <property type="match status" value="1"/>
</dbReference>
<dbReference type="AlphaFoldDB" id="A0A235BQR1"/>
<dbReference type="PANTHER" id="PTHR42983:SF1">
    <property type="entry name" value="IRON-MOLYBDENUM PROTEIN"/>
    <property type="match status" value="1"/>
</dbReference>
<organism evidence="2 3">
    <name type="scientific">candidate division WOR-3 bacterium JGI_Cruoil_03_44_89</name>
    <dbReference type="NCBI Taxonomy" id="1973748"/>
    <lineage>
        <taxon>Bacteria</taxon>
        <taxon>Bacteria division WOR-3</taxon>
    </lineage>
</organism>
<evidence type="ECO:0000313" key="3">
    <source>
        <dbReference type="Proteomes" id="UP000215215"/>
    </source>
</evidence>
<dbReference type="InterPro" id="IPR036105">
    <property type="entry name" value="DiNase_FeMo-co_biosyn_sf"/>
</dbReference>
<feature type="domain" description="Dinitrogenase iron-molybdenum cofactor biosynthesis" evidence="1">
    <location>
        <begin position="13"/>
        <end position="103"/>
    </location>
</feature>
<evidence type="ECO:0000259" key="1">
    <source>
        <dbReference type="Pfam" id="PF02579"/>
    </source>
</evidence>
<dbReference type="Proteomes" id="UP000215215">
    <property type="component" value="Unassembled WGS sequence"/>
</dbReference>